<dbReference type="InterPro" id="IPR029055">
    <property type="entry name" value="Ntn_hydrolases_N"/>
</dbReference>
<evidence type="ECO:0000313" key="9">
    <source>
        <dbReference type="Proteomes" id="UP000289555"/>
    </source>
</evidence>
<evidence type="ECO:0000259" key="7">
    <source>
        <dbReference type="PROSITE" id="PS51278"/>
    </source>
</evidence>
<organism evidence="8 9">
    <name type="scientific">Vreelandella olivaria</name>
    <dbReference type="NCBI Taxonomy" id="390919"/>
    <lineage>
        <taxon>Bacteria</taxon>
        <taxon>Pseudomonadati</taxon>
        <taxon>Pseudomonadota</taxon>
        <taxon>Gammaproteobacteria</taxon>
        <taxon>Oceanospirillales</taxon>
        <taxon>Halomonadaceae</taxon>
        <taxon>Vreelandella</taxon>
    </lineage>
</organism>
<dbReference type="PROSITE" id="PS51278">
    <property type="entry name" value="GATASE_TYPE_2"/>
    <property type="match status" value="1"/>
</dbReference>
<feature type="domain" description="Glutamine amidotransferase type-2" evidence="7">
    <location>
        <begin position="2"/>
        <end position="126"/>
    </location>
</feature>
<keyword evidence="9" id="KW-1185">Reference proteome</keyword>
<evidence type="ECO:0000256" key="6">
    <source>
        <dbReference type="ARBA" id="ARBA00022962"/>
    </source>
</evidence>
<dbReference type="PANTHER" id="PTHR10937">
    <property type="entry name" value="GLUCOSAMINE--FRUCTOSE-6-PHOSPHATE AMINOTRANSFERASE, ISOMERIZING"/>
    <property type="match status" value="1"/>
</dbReference>
<gene>
    <name evidence="8" type="ORF">HORIV_73180</name>
</gene>
<dbReference type="EC" id="2.6.1.16" evidence="2"/>
<keyword evidence="6" id="KW-0315">Glutamine amidotransferase</keyword>
<dbReference type="SUPFAM" id="SSF56235">
    <property type="entry name" value="N-terminal nucleophile aminohydrolases (Ntn hydrolases)"/>
    <property type="match status" value="1"/>
</dbReference>
<evidence type="ECO:0000256" key="4">
    <source>
        <dbReference type="ARBA" id="ARBA00022576"/>
    </source>
</evidence>
<dbReference type="Pfam" id="PF13522">
    <property type="entry name" value="GATase_6"/>
    <property type="match status" value="1"/>
</dbReference>
<proteinExistence type="predicted"/>
<dbReference type="Proteomes" id="UP000289555">
    <property type="component" value="Chromosome"/>
</dbReference>
<sequence>MCGIVAAVAQRNVQEILLEGLKRLEYRGYDSAGMTVLSEGVLTRHRALGKVAALAARLDTASLPGFSGIAHTRWATHGKPSEANAHPHHSSDQVAVVHNGIIENYESIKEGLQRSGYVLALKRIPK</sequence>
<name>A0ABN5X6Z7_9GAMM</name>
<accession>A0ABN5X6Z7</accession>
<keyword evidence="4" id="KW-0032">Aminotransferase</keyword>
<protein>
    <recommendedName>
        <fullName evidence="3">Glutamine--fructose-6-phosphate aminotransferase [isomerizing]</fullName>
        <ecNumber evidence="2">2.6.1.16</ecNumber>
    </recommendedName>
</protein>
<dbReference type="PANTHER" id="PTHR10937:SF0">
    <property type="entry name" value="GLUTAMINE--FRUCTOSE-6-PHOSPHATE TRANSAMINASE (ISOMERIZING)"/>
    <property type="match status" value="1"/>
</dbReference>
<evidence type="ECO:0000256" key="2">
    <source>
        <dbReference type="ARBA" id="ARBA00012916"/>
    </source>
</evidence>
<evidence type="ECO:0000256" key="5">
    <source>
        <dbReference type="ARBA" id="ARBA00022679"/>
    </source>
</evidence>
<comment type="catalytic activity">
    <reaction evidence="1">
        <text>D-fructose 6-phosphate + L-glutamine = D-glucosamine 6-phosphate + L-glutamate</text>
        <dbReference type="Rhea" id="RHEA:13237"/>
        <dbReference type="ChEBI" id="CHEBI:29985"/>
        <dbReference type="ChEBI" id="CHEBI:58359"/>
        <dbReference type="ChEBI" id="CHEBI:58725"/>
        <dbReference type="ChEBI" id="CHEBI:61527"/>
        <dbReference type="EC" id="2.6.1.16"/>
    </reaction>
</comment>
<dbReference type="Gene3D" id="3.60.20.10">
    <property type="entry name" value="Glutamine Phosphoribosylpyrophosphate, subunit 1, domain 1"/>
    <property type="match status" value="1"/>
</dbReference>
<keyword evidence="5" id="KW-0808">Transferase</keyword>
<dbReference type="EMBL" id="AP019416">
    <property type="protein sequence ID" value="BBI54897.1"/>
    <property type="molecule type" value="Genomic_DNA"/>
</dbReference>
<evidence type="ECO:0000256" key="3">
    <source>
        <dbReference type="ARBA" id="ARBA00016090"/>
    </source>
</evidence>
<dbReference type="InterPro" id="IPR017932">
    <property type="entry name" value="GATase_2_dom"/>
</dbReference>
<reference evidence="9" key="1">
    <citation type="journal article" date="2019" name="Microbiol. Resour. Announc.">
        <title>Complete Genome Sequence of Halomonas olivaria, a Moderately Halophilic Bacterium Isolated from Olive Processing Effluents, Obtained by Nanopore Sequencing.</title>
        <authorList>
            <person name="Nagata S."/>
            <person name="Ii K.M."/>
            <person name="Tsukimi T."/>
            <person name="Miura M.C."/>
            <person name="Galipon J."/>
            <person name="Arakawa K."/>
        </authorList>
    </citation>
    <scope>NUCLEOTIDE SEQUENCE [LARGE SCALE GENOMIC DNA]</scope>
    <source>
        <strain evidence="9">TYRC17</strain>
    </source>
</reference>
<evidence type="ECO:0000313" key="8">
    <source>
        <dbReference type="EMBL" id="BBI54897.1"/>
    </source>
</evidence>
<evidence type="ECO:0000256" key="1">
    <source>
        <dbReference type="ARBA" id="ARBA00001031"/>
    </source>
</evidence>